<reference evidence="5 6" key="1">
    <citation type="journal article" date="2019" name="Anaerobe">
        <title>Detection of Robinsoniella peoriensis in multiple bone samples of a trauma patient.</title>
        <authorList>
            <person name="Schrottner P."/>
            <person name="Hartwich K."/>
            <person name="Bunk B."/>
            <person name="Schober I."/>
            <person name="Helbig S."/>
            <person name="Rudolph W.W."/>
            <person name="Gunzer F."/>
        </authorList>
    </citation>
    <scope>NUCLEOTIDE SEQUENCE [LARGE SCALE GENOMIC DNA]</scope>
    <source>
        <strain evidence="5 6">DSM 106044</strain>
    </source>
</reference>
<dbReference type="InterPro" id="IPR028082">
    <property type="entry name" value="Peripla_BP_I"/>
</dbReference>
<dbReference type="AlphaFoldDB" id="A0A4U8QCX9"/>
<feature type="domain" description="Periplasmic binding protein" evidence="4">
    <location>
        <begin position="84"/>
        <end position="343"/>
    </location>
</feature>
<dbReference type="CDD" id="cd20000">
    <property type="entry name" value="PBP1_ABC_rhamnose"/>
    <property type="match status" value="1"/>
</dbReference>
<gene>
    <name evidence="5" type="primary">lsrB_2</name>
    <name evidence="5" type="ORF">DSM106044_00166</name>
</gene>
<keyword evidence="6" id="KW-1185">Reference proteome</keyword>
<comment type="subcellular location">
    <subcellularLocation>
        <location evidence="1">Cell envelope</location>
    </subcellularLocation>
</comment>
<dbReference type="Gene3D" id="3.40.50.2300">
    <property type="match status" value="2"/>
</dbReference>
<evidence type="ECO:0000256" key="2">
    <source>
        <dbReference type="SAM" id="MobiDB-lite"/>
    </source>
</evidence>
<dbReference type="PANTHER" id="PTHR30036">
    <property type="entry name" value="D-XYLOSE-BINDING PERIPLASMIC PROTEIN"/>
    <property type="match status" value="1"/>
</dbReference>
<accession>A0A4U8QCX9</accession>
<sequence length="392" mass="41086" precursor="true">MKKKVISALLCMSMVATMMAGCGSSETKTTEAAKTEAAKTEAATEAGGDTEAAKSEAATTEAAGGETEAAKTEGNADVSGNTYAIVTKAAGNPYNEKEATGFQEVIDAVGGKCVVKHPESATAEAQITMINELVAQGVQSIAIAGNDFDALQPALKAAMDKGIQVSSLDANVNPDSRKTFVNQAGVDQIGQTLMDAVLDISGGEGQWAILSATSQATNQNAWIESMKKVMEDEKYSKLELVEVAYGDDEYQKSVDQTQALLQNYPDLKVICAPTTVGIMAAAKVIQDQGVAGKVKLTGLGLPSEMADYIGDDDTHSCPYMYLWNPIDVGRLSAYTSMALVSGEITGAAGEKFTAGDMGEYEITAADDGGTEIIVGPPFKFDPSNINDWKSVY</sequence>
<dbReference type="GO" id="GO:0030288">
    <property type="term" value="C:outer membrane-bounded periplasmic space"/>
    <property type="evidence" value="ECO:0007669"/>
    <property type="project" value="TreeGrafter"/>
</dbReference>
<comment type="caution">
    <text evidence="5">The sequence shown here is derived from an EMBL/GenBank/DDBJ whole genome shotgun (WGS) entry which is preliminary data.</text>
</comment>
<dbReference type="PROSITE" id="PS51257">
    <property type="entry name" value="PROKAR_LIPOPROTEIN"/>
    <property type="match status" value="1"/>
</dbReference>
<dbReference type="OrthoDB" id="9795981at2"/>
<feature type="chain" id="PRO_5038368982" evidence="3">
    <location>
        <begin position="21"/>
        <end position="392"/>
    </location>
</feature>
<evidence type="ECO:0000259" key="4">
    <source>
        <dbReference type="Pfam" id="PF13407"/>
    </source>
</evidence>
<dbReference type="Pfam" id="PF13407">
    <property type="entry name" value="Peripla_BP_4"/>
    <property type="match status" value="1"/>
</dbReference>
<name>A0A4U8QCX9_9FIRM</name>
<dbReference type="PANTHER" id="PTHR30036:SF8">
    <property type="entry name" value="ABC-TYPE SUGAR TRANSPORT SYSTEM PERIPLASMIC COMPONENT-LIKE PROTEIN"/>
    <property type="match status" value="1"/>
</dbReference>
<feature type="compositionally biased region" description="Low complexity" evidence="2">
    <location>
        <begin position="40"/>
        <end position="67"/>
    </location>
</feature>
<feature type="signal peptide" evidence="3">
    <location>
        <begin position="1"/>
        <end position="20"/>
    </location>
</feature>
<organism evidence="5 6">
    <name type="scientific">Robinsoniella peoriensis</name>
    <dbReference type="NCBI Taxonomy" id="180332"/>
    <lineage>
        <taxon>Bacteria</taxon>
        <taxon>Bacillati</taxon>
        <taxon>Bacillota</taxon>
        <taxon>Clostridia</taxon>
        <taxon>Lachnospirales</taxon>
        <taxon>Lachnospiraceae</taxon>
        <taxon>Robinsoniella</taxon>
    </lineage>
</organism>
<protein>
    <submittedName>
        <fullName evidence="5">Autoinducer 2-binding protein LsrB</fullName>
    </submittedName>
</protein>
<dbReference type="STRING" id="180332.GCA_000797495_02189"/>
<dbReference type="RefSeq" id="WP_027295430.1">
    <property type="nucleotide sequence ID" value="NZ_CABMJZ010000095.1"/>
</dbReference>
<proteinExistence type="predicted"/>
<dbReference type="EMBL" id="QGQD01000004">
    <property type="protein sequence ID" value="TLD02937.1"/>
    <property type="molecule type" value="Genomic_DNA"/>
</dbReference>
<evidence type="ECO:0000313" key="6">
    <source>
        <dbReference type="Proteomes" id="UP000306509"/>
    </source>
</evidence>
<evidence type="ECO:0000256" key="1">
    <source>
        <dbReference type="ARBA" id="ARBA00004196"/>
    </source>
</evidence>
<dbReference type="Proteomes" id="UP000306509">
    <property type="component" value="Unassembled WGS sequence"/>
</dbReference>
<dbReference type="GO" id="GO:0030246">
    <property type="term" value="F:carbohydrate binding"/>
    <property type="evidence" value="ECO:0007669"/>
    <property type="project" value="TreeGrafter"/>
</dbReference>
<evidence type="ECO:0000256" key="3">
    <source>
        <dbReference type="SAM" id="SignalP"/>
    </source>
</evidence>
<dbReference type="InterPro" id="IPR025997">
    <property type="entry name" value="SBP_2_dom"/>
</dbReference>
<evidence type="ECO:0000313" key="5">
    <source>
        <dbReference type="EMBL" id="TLD02937.1"/>
    </source>
</evidence>
<dbReference type="SUPFAM" id="SSF53822">
    <property type="entry name" value="Periplasmic binding protein-like I"/>
    <property type="match status" value="1"/>
</dbReference>
<keyword evidence="3" id="KW-0732">Signal</keyword>
<feature type="region of interest" description="Disordered" evidence="2">
    <location>
        <begin position="40"/>
        <end position="75"/>
    </location>
</feature>
<dbReference type="InterPro" id="IPR050555">
    <property type="entry name" value="Bact_Solute-Bind_Prot2"/>
</dbReference>